<proteinExistence type="predicted"/>
<protein>
    <recommendedName>
        <fullName evidence="2">ATP-grasp domain-containing protein</fullName>
    </recommendedName>
</protein>
<dbReference type="Pfam" id="PF14398">
    <property type="entry name" value="ATPgrasp_YheCD"/>
    <property type="match status" value="1"/>
</dbReference>
<evidence type="ECO:0000313" key="4">
    <source>
        <dbReference type="Proteomes" id="UP000214588"/>
    </source>
</evidence>
<dbReference type="InterPro" id="IPR011761">
    <property type="entry name" value="ATP-grasp"/>
</dbReference>
<gene>
    <name evidence="3" type="ORF">CDO51_12225</name>
</gene>
<name>A0A226BUU7_9FIRM</name>
<dbReference type="InterPro" id="IPR026838">
    <property type="entry name" value="YheC/D"/>
</dbReference>
<dbReference type="GO" id="GO:0005524">
    <property type="term" value="F:ATP binding"/>
    <property type="evidence" value="ECO:0007669"/>
    <property type="project" value="UniProtKB-UniRule"/>
</dbReference>
<dbReference type="PROSITE" id="PS50975">
    <property type="entry name" value="ATP_GRASP"/>
    <property type="match status" value="1"/>
</dbReference>
<keyword evidence="1" id="KW-0547">Nucleotide-binding</keyword>
<dbReference type="EMBL" id="NIQC01000042">
    <property type="protein sequence ID" value="OWZ82776.1"/>
    <property type="molecule type" value="Genomic_DNA"/>
</dbReference>
<dbReference type="Proteomes" id="UP000214588">
    <property type="component" value="Unassembled WGS sequence"/>
</dbReference>
<comment type="caution">
    <text evidence="3">The sequence shown here is derived from an EMBL/GenBank/DDBJ whole genome shotgun (WGS) entry which is preliminary data.</text>
</comment>
<keyword evidence="4" id="KW-1185">Reference proteome</keyword>
<organism evidence="3 4">
    <name type="scientific">Natranaerobius trueperi</name>
    <dbReference type="NCBI Taxonomy" id="759412"/>
    <lineage>
        <taxon>Bacteria</taxon>
        <taxon>Bacillati</taxon>
        <taxon>Bacillota</taxon>
        <taxon>Clostridia</taxon>
        <taxon>Natranaerobiales</taxon>
        <taxon>Natranaerobiaceae</taxon>
        <taxon>Natranaerobius</taxon>
    </lineage>
</organism>
<keyword evidence="1" id="KW-0067">ATP-binding</keyword>
<evidence type="ECO:0000259" key="2">
    <source>
        <dbReference type="PROSITE" id="PS50975"/>
    </source>
</evidence>
<evidence type="ECO:0000256" key="1">
    <source>
        <dbReference type="PROSITE-ProRule" id="PRU00409"/>
    </source>
</evidence>
<dbReference type="SUPFAM" id="SSF56059">
    <property type="entry name" value="Glutathione synthetase ATP-binding domain-like"/>
    <property type="match status" value="1"/>
</dbReference>
<dbReference type="GO" id="GO:0046872">
    <property type="term" value="F:metal ion binding"/>
    <property type="evidence" value="ECO:0007669"/>
    <property type="project" value="InterPro"/>
</dbReference>
<evidence type="ECO:0000313" key="3">
    <source>
        <dbReference type="EMBL" id="OWZ82776.1"/>
    </source>
</evidence>
<dbReference type="Gene3D" id="3.30.470.20">
    <property type="entry name" value="ATP-grasp fold, B domain"/>
    <property type="match status" value="1"/>
</dbReference>
<dbReference type="AlphaFoldDB" id="A0A226BUU7"/>
<feature type="domain" description="ATP-grasp" evidence="2">
    <location>
        <begin position="114"/>
        <end position="342"/>
    </location>
</feature>
<accession>A0A226BUU7</accession>
<sequence>MMGDIKMSKKKPLIGVFKNKLKPSHRLKSTPELNVDLVIFSPKSIDWEQKNVKGLLLIHGYYEERVVSFPDAVFMRKLTTFNTWAYKLEEVIGENKVFNNVTRFDKWKIYRILKKGDTNCHLPNTHKFKSKQLIDLLHRYKKIILKSRKGCLGRQVYKVEKDLNDKFYFYEHLNSPALTTHDEKILLDKIETITSGKARYIVQEYIEFDRVDNNIYDIRMFVQKDGTGNWGVTGGFCRLSGLTFYKTNFSSKLITIDEMIKENNCLTQSKHSYIKEISLQIAKDLENGYNHLGDICIDFGLSQDGYVWIIEVNSKAGKNIVRRLGDDRFTRNVYLRPIEYARYLALKSNCNDNKRGGGRNLYEY</sequence>
<reference evidence="3 4" key="1">
    <citation type="submission" date="2017-06" db="EMBL/GenBank/DDBJ databases">
        <title>Draft Genome Sequence of Natranaerobius trueperi halophilic, alkalithermophilic bacteria from soda lakes.</title>
        <authorList>
            <person name="Zhao B."/>
        </authorList>
    </citation>
    <scope>NUCLEOTIDE SEQUENCE [LARGE SCALE GENOMIC DNA]</scope>
    <source>
        <strain evidence="3 4">DSM 18760</strain>
    </source>
</reference>